<proteinExistence type="predicted"/>
<gene>
    <name evidence="1" type="ORF">B0H17DRAFT_1104741</name>
</gene>
<feature type="non-terminal residue" evidence="1">
    <location>
        <position position="100"/>
    </location>
</feature>
<evidence type="ECO:0000313" key="1">
    <source>
        <dbReference type="EMBL" id="KAJ7642933.1"/>
    </source>
</evidence>
<dbReference type="AlphaFoldDB" id="A0AAD7CA82"/>
<evidence type="ECO:0000313" key="2">
    <source>
        <dbReference type="Proteomes" id="UP001221757"/>
    </source>
</evidence>
<sequence length="100" mass="10804">MSGADTPLALRIPSFLSPLPINRAAAVAAGAREFQGRWFSEWAKSPRARPSNSTQKMYGGLSRPQCSVLAQMCTGHIGLNTYLYRFHLAPSPNCPSCPAP</sequence>
<organism evidence="1 2">
    <name type="scientific">Mycena rosella</name>
    <name type="common">Pink bonnet</name>
    <name type="synonym">Agaricus rosellus</name>
    <dbReference type="NCBI Taxonomy" id="1033263"/>
    <lineage>
        <taxon>Eukaryota</taxon>
        <taxon>Fungi</taxon>
        <taxon>Dikarya</taxon>
        <taxon>Basidiomycota</taxon>
        <taxon>Agaricomycotina</taxon>
        <taxon>Agaricomycetes</taxon>
        <taxon>Agaricomycetidae</taxon>
        <taxon>Agaricales</taxon>
        <taxon>Marasmiineae</taxon>
        <taxon>Mycenaceae</taxon>
        <taxon>Mycena</taxon>
    </lineage>
</organism>
<dbReference type="Proteomes" id="UP001221757">
    <property type="component" value="Unassembled WGS sequence"/>
</dbReference>
<keyword evidence="2" id="KW-1185">Reference proteome</keyword>
<reference evidence="1" key="1">
    <citation type="submission" date="2023-03" db="EMBL/GenBank/DDBJ databases">
        <title>Massive genome expansion in bonnet fungi (Mycena s.s.) driven by repeated elements and novel gene families across ecological guilds.</title>
        <authorList>
            <consortium name="Lawrence Berkeley National Laboratory"/>
            <person name="Harder C.B."/>
            <person name="Miyauchi S."/>
            <person name="Viragh M."/>
            <person name="Kuo A."/>
            <person name="Thoen E."/>
            <person name="Andreopoulos B."/>
            <person name="Lu D."/>
            <person name="Skrede I."/>
            <person name="Drula E."/>
            <person name="Henrissat B."/>
            <person name="Morin E."/>
            <person name="Kohler A."/>
            <person name="Barry K."/>
            <person name="LaButti K."/>
            <person name="Morin E."/>
            <person name="Salamov A."/>
            <person name="Lipzen A."/>
            <person name="Mereny Z."/>
            <person name="Hegedus B."/>
            <person name="Baldrian P."/>
            <person name="Stursova M."/>
            <person name="Weitz H."/>
            <person name="Taylor A."/>
            <person name="Grigoriev I.V."/>
            <person name="Nagy L.G."/>
            <person name="Martin F."/>
            <person name="Kauserud H."/>
        </authorList>
    </citation>
    <scope>NUCLEOTIDE SEQUENCE</scope>
    <source>
        <strain evidence="1">CBHHK067</strain>
    </source>
</reference>
<dbReference type="EMBL" id="JARKIE010000410">
    <property type="protein sequence ID" value="KAJ7642933.1"/>
    <property type="molecule type" value="Genomic_DNA"/>
</dbReference>
<accession>A0AAD7CA82</accession>
<name>A0AAD7CA82_MYCRO</name>
<comment type="caution">
    <text evidence="1">The sequence shown here is derived from an EMBL/GenBank/DDBJ whole genome shotgun (WGS) entry which is preliminary data.</text>
</comment>
<protein>
    <submittedName>
        <fullName evidence="1">Uncharacterized protein</fullName>
    </submittedName>
</protein>